<evidence type="ECO:0000259" key="6">
    <source>
        <dbReference type="PROSITE" id="PS50835"/>
    </source>
</evidence>
<feature type="chain" id="PRO_5028208445" evidence="5">
    <location>
        <begin position="17"/>
        <end position="201"/>
    </location>
</feature>
<dbReference type="GeneID" id="117347735"/>
<keyword evidence="2" id="KW-1015">Disulfide bond</keyword>
<organism evidence="7 8">
    <name type="scientific">Geotrypetes seraphini</name>
    <name type="common">Gaboon caecilian</name>
    <name type="synonym">Caecilia seraphini</name>
    <dbReference type="NCBI Taxonomy" id="260995"/>
    <lineage>
        <taxon>Eukaryota</taxon>
        <taxon>Metazoa</taxon>
        <taxon>Chordata</taxon>
        <taxon>Craniata</taxon>
        <taxon>Vertebrata</taxon>
        <taxon>Euteleostomi</taxon>
        <taxon>Amphibia</taxon>
        <taxon>Gymnophiona</taxon>
        <taxon>Geotrypetes</taxon>
    </lineage>
</organism>
<keyword evidence="4" id="KW-1133">Transmembrane helix</keyword>
<dbReference type="OrthoDB" id="9805957at2759"/>
<dbReference type="FunCoup" id="A0A6P8NGE0">
    <property type="interactions" value="63"/>
</dbReference>
<dbReference type="KEGG" id="gsh:117347735"/>
<dbReference type="InterPro" id="IPR013783">
    <property type="entry name" value="Ig-like_fold"/>
</dbReference>
<evidence type="ECO:0000313" key="8">
    <source>
        <dbReference type="RefSeq" id="XP_033774937.1"/>
    </source>
</evidence>
<dbReference type="GO" id="GO:0038023">
    <property type="term" value="F:signaling receptor activity"/>
    <property type="evidence" value="ECO:0007669"/>
    <property type="project" value="TreeGrafter"/>
</dbReference>
<evidence type="ECO:0000256" key="2">
    <source>
        <dbReference type="ARBA" id="ARBA00023157"/>
    </source>
</evidence>
<evidence type="ECO:0000256" key="5">
    <source>
        <dbReference type="SAM" id="SignalP"/>
    </source>
</evidence>
<keyword evidence="4" id="KW-0472">Membrane</keyword>
<accession>A0A6P8NGE0</accession>
<keyword evidence="1 5" id="KW-0732">Signal</keyword>
<reference evidence="8" key="1">
    <citation type="submission" date="2025-08" db="UniProtKB">
        <authorList>
            <consortium name="RefSeq"/>
        </authorList>
    </citation>
    <scope>IDENTIFICATION</scope>
</reference>
<dbReference type="InParanoid" id="A0A6P8NGE0"/>
<protein>
    <submittedName>
        <fullName evidence="8">Triggering receptor expressed on myeloid cells 2-like</fullName>
    </submittedName>
</protein>
<sequence length="201" mass="23292">MERILLLLLLVLEAFSRENVTIVSGTLGHSAVIHCHYNHERDRWRKKTWCKHVTETYCEPIVSARRFWLHFLQKRNGSTSIADDTTEGILTVRIVELSREDTGMYQCQISQRDKVITLKKIWLDVSDGLGLHSDSATDQTLDTLKVQRSMSSTTESKHMQRVISLLTALLVSKLLVILLIQVILQRHWRRHGENDKKSYTL</sequence>
<dbReference type="Pfam" id="PF07686">
    <property type="entry name" value="V-set"/>
    <property type="match status" value="1"/>
</dbReference>
<evidence type="ECO:0000256" key="1">
    <source>
        <dbReference type="ARBA" id="ARBA00022729"/>
    </source>
</evidence>
<dbReference type="InterPro" id="IPR013106">
    <property type="entry name" value="Ig_V-set"/>
</dbReference>
<proteinExistence type="predicted"/>
<dbReference type="Gene3D" id="2.60.40.10">
    <property type="entry name" value="Immunoglobulins"/>
    <property type="match status" value="1"/>
</dbReference>
<keyword evidence="3" id="KW-0393">Immunoglobulin domain</keyword>
<dbReference type="InterPro" id="IPR052314">
    <property type="entry name" value="Immune_rcpt_domain"/>
</dbReference>
<dbReference type="InterPro" id="IPR003599">
    <property type="entry name" value="Ig_sub"/>
</dbReference>
<evidence type="ECO:0000313" key="7">
    <source>
        <dbReference type="Proteomes" id="UP000515159"/>
    </source>
</evidence>
<dbReference type="RefSeq" id="XP_033774937.1">
    <property type="nucleotide sequence ID" value="XM_033919046.1"/>
</dbReference>
<dbReference type="InterPro" id="IPR007110">
    <property type="entry name" value="Ig-like_dom"/>
</dbReference>
<gene>
    <name evidence="8" type="primary">LOC117347735</name>
</gene>
<name>A0A6P8NGE0_GEOSA</name>
<evidence type="ECO:0000256" key="4">
    <source>
        <dbReference type="SAM" id="Phobius"/>
    </source>
</evidence>
<evidence type="ECO:0000256" key="3">
    <source>
        <dbReference type="ARBA" id="ARBA00023319"/>
    </source>
</evidence>
<dbReference type="SMART" id="SM00409">
    <property type="entry name" value="IG"/>
    <property type="match status" value="1"/>
</dbReference>
<dbReference type="PANTHER" id="PTHR16423">
    <property type="entry name" value="TREM-LIKE TRANSCRIPT PROTEIN"/>
    <property type="match status" value="1"/>
</dbReference>
<dbReference type="PANTHER" id="PTHR16423:SF6">
    <property type="entry name" value="TRIGGERING RECEPTOR EXPRESSED ON MYELOID CELLS 2-RELATED"/>
    <property type="match status" value="1"/>
</dbReference>
<dbReference type="InterPro" id="IPR036179">
    <property type="entry name" value="Ig-like_dom_sf"/>
</dbReference>
<keyword evidence="7" id="KW-1185">Reference proteome</keyword>
<feature type="transmembrane region" description="Helical" evidence="4">
    <location>
        <begin position="162"/>
        <end position="184"/>
    </location>
</feature>
<dbReference type="PROSITE" id="PS50835">
    <property type="entry name" value="IG_LIKE"/>
    <property type="match status" value="1"/>
</dbReference>
<dbReference type="AlphaFoldDB" id="A0A6P8NGE0"/>
<keyword evidence="4" id="KW-0812">Transmembrane</keyword>
<dbReference type="SUPFAM" id="SSF48726">
    <property type="entry name" value="Immunoglobulin"/>
    <property type="match status" value="1"/>
</dbReference>
<feature type="domain" description="Ig-like" evidence="6">
    <location>
        <begin position="28"/>
        <end position="117"/>
    </location>
</feature>
<dbReference type="GO" id="GO:0009986">
    <property type="term" value="C:cell surface"/>
    <property type="evidence" value="ECO:0007669"/>
    <property type="project" value="TreeGrafter"/>
</dbReference>
<dbReference type="Proteomes" id="UP000515159">
    <property type="component" value="Chromosome 13"/>
</dbReference>
<feature type="signal peptide" evidence="5">
    <location>
        <begin position="1"/>
        <end position="16"/>
    </location>
</feature>